<organism evidence="20 21">
    <name type="scientific">Oceanibaculum pacificum</name>
    <dbReference type="NCBI Taxonomy" id="580166"/>
    <lineage>
        <taxon>Bacteria</taxon>
        <taxon>Pseudomonadati</taxon>
        <taxon>Pseudomonadota</taxon>
        <taxon>Alphaproteobacteria</taxon>
        <taxon>Rhodospirillales</taxon>
        <taxon>Oceanibaculaceae</taxon>
        <taxon>Oceanibaculum</taxon>
    </lineage>
</organism>
<dbReference type="Gene3D" id="3.30.930.10">
    <property type="entry name" value="Bira Bifunctional Protein, Domain 2"/>
    <property type="match status" value="1"/>
</dbReference>
<keyword evidence="6 15" id="KW-0436">Ligase</keyword>
<dbReference type="SMART" id="SM00873">
    <property type="entry name" value="B3_4"/>
    <property type="match status" value="1"/>
</dbReference>
<dbReference type="RefSeq" id="WP_067553250.1">
    <property type="nucleotide sequence ID" value="NZ_LPXN01000058.1"/>
</dbReference>
<keyword evidence="8 15" id="KW-0547">Nucleotide-binding</keyword>
<feature type="domain" description="B5" evidence="19">
    <location>
        <begin position="403"/>
        <end position="479"/>
    </location>
</feature>
<name>A0A154WEV0_9PROT</name>
<feature type="binding site" evidence="15">
    <location>
        <position position="467"/>
    </location>
    <ligand>
        <name>Mg(2+)</name>
        <dbReference type="ChEBI" id="CHEBI:18420"/>
        <note>shared with alpha subunit</note>
    </ligand>
</feature>
<dbReference type="Gene3D" id="3.30.70.380">
    <property type="entry name" value="Ferrodoxin-fold anticodon-binding domain"/>
    <property type="match status" value="1"/>
</dbReference>
<dbReference type="PANTHER" id="PTHR10947:SF0">
    <property type="entry name" value="PHENYLALANINE--TRNA LIGASE BETA SUBUNIT"/>
    <property type="match status" value="1"/>
</dbReference>
<dbReference type="PROSITE" id="PS51447">
    <property type="entry name" value="FDX_ACB"/>
    <property type="match status" value="1"/>
</dbReference>
<dbReference type="InterPro" id="IPR002547">
    <property type="entry name" value="tRNA-bd_dom"/>
</dbReference>
<dbReference type="Proteomes" id="UP000076400">
    <property type="component" value="Unassembled WGS sequence"/>
</dbReference>
<comment type="subunit">
    <text evidence="3 15">Tetramer of two alpha and two beta subunits.</text>
</comment>
<keyword evidence="12 15" id="KW-0648">Protein biosynthesis</keyword>
<comment type="caution">
    <text evidence="20">The sequence shown here is derived from an EMBL/GenBank/DDBJ whole genome shotgun (WGS) entry which is preliminary data.</text>
</comment>
<dbReference type="PROSITE" id="PS51483">
    <property type="entry name" value="B5"/>
    <property type="match status" value="1"/>
</dbReference>
<dbReference type="SMART" id="SM00896">
    <property type="entry name" value="FDX-ACB"/>
    <property type="match status" value="1"/>
</dbReference>
<evidence type="ECO:0000256" key="10">
    <source>
        <dbReference type="ARBA" id="ARBA00022842"/>
    </source>
</evidence>
<evidence type="ECO:0000259" key="17">
    <source>
        <dbReference type="PROSITE" id="PS50886"/>
    </source>
</evidence>
<dbReference type="SUPFAM" id="SSF55681">
    <property type="entry name" value="Class II aaRS and biotin synthetases"/>
    <property type="match status" value="1"/>
</dbReference>
<keyword evidence="4 15" id="KW-0963">Cytoplasm</keyword>
<comment type="cofactor">
    <cofactor evidence="15">
        <name>Mg(2+)</name>
        <dbReference type="ChEBI" id="CHEBI:18420"/>
    </cofactor>
    <text evidence="15">Binds 2 magnesium ions per tetramer.</text>
</comment>
<keyword evidence="5 16" id="KW-0820">tRNA-binding</keyword>
<evidence type="ECO:0000256" key="1">
    <source>
        <dbReference type="ARBA" id="ARBA00004496"/>
    </source>
</evidence>
<dbReference type="PANTHER" id="PTHR10947">
    <property type="entry name" value="PHENYLALANYL-TRNA SYNTHETASE BETA CHAIN AND LEUCINE-RICH REPEAT-CONTAINING PROTEIN 47"/>
    <property type="match status" value="1"/>
</dbReference>
<keyword evidence="7 15" id="KW-0479">Metal-binding</keyword>
<dbReference type="AlphaFoldDB" id="A0A154WEV0"/>
<dbReference type="InterPro" id="IPR033714">
    <property type="entry name" value="tRNA_bind_bactPheRS"/>
</dbReference>
<evidence type="ECO:0000256" key="9">
    <source>
        <dbReference type="ARBA" id="ARBA00022840"/>
    </source>
</evidence>
<dbReference type="InterPro" id="IPR036690">
    <property type="entry name" value="Fdx_antiC-bd_sf"/>
</dbReference>
<dbReference type="Gene3D" id="3.30.56.10">
    <property type="match status" value="2"/>
</dbReference>
<dbReference type="InterPro" id="IPR005147">
    <property type="entry name" value="tRNA_synthase_B5-dom"/>
</dbReference>
<feature type="binding site" evidence="15">
    <location>
        <position position="457"/>
    </location>
    <ligand>
        <name>Mg(2+)</name>
        <dbReference type="ChEBI" id="CHEBI:18420"/>
        <note>shared with alpha subunit</note>
    </ligand>
</feature>
<feature type="binding site" evidence="15">
    <location>
        <position position="466"/>
    </location>
    <ligand>
        <name>Mg(2+)</name>
        <dbReference type="ChEBI" id="CHEBI:18420"/>
        <note>shared with alpha subunit</note>
    </ligand>
</feature>
<dbReference type="NCBIfam" id="TIGR00472">
    <property type="entry name" value="pheT_bact"/>
    <property type="match status" value="1"/>
</dbReference>
<evidence type="ECO:0000256" key="4">
    <source>
        <dbReference type="ARBA" id="ARBA00022490"/>
    </source>
</evidence>
<dbReference type="GO" id="GO:0000287">
    <property type="term" value="F:magnesium ion binding"/>
    <property type="evidence" value="ECO:0007669"/>
    <property type="project" value="UniProtKB-UniRule"/>
</dbReference>
<dbReference type="InterPro" id="IPR004532">
    <property type="entry name" value="Phe-tRNA-ligase_IIc_bsu_bact"/>
</dbReference>
<dbReference type="InterPro" id="IPR041616">
    <property type="entry name" value="PheRS_beta_core"/>
</dbReference>
<dbReference type="SUPFAM" id="SSF46955">
    <property type="entry name" value="Putative DNA-binding domain"/>
    <property type="match status" value="1"/>
</dbReference>
<dbReference type="CDD" id="cd02796">
    <property type="entry name" value="tRNA_bind_bactPheRS"/>
    <property type="match status" value="1"/>
</dbReference>
<dbReference type="InterPro" id="IPR020825">
    <property type="entry name" value="Phe-tRNA_synthase-like_B3/B4"/>
</dbReference>
<dbReference type="InterPro" id="IPR009061">
    <property type="entry name" value="DNA-bd_dom_put_sf"/>
</dbReference>
<dbReference type="GO" id="GO:0009328">
    <property type="term" value="C:phenylalanine-tRNA ligase complex"/>
    <property type="evidence" value="ECO:0007669"/>
    <property type="project" value="TreeGrafter"/>
</dbReference>
<dbReference type="InterPro" id="IPR045864">
    <property type="entry name" value="aa-tRNA-synth_II/BPL/LPL"/>
</dbReference>
<dbReference type="NCBIfam" id="NF045760">
    <property type="entry name" value="YtpR"/>
    <property type="match status" value="1"/>
</dbReference>
<accession>A0A154WEV0</accession>
<dbReference type="HAMAP" id="MF_00283">
    <property type="entry name" value="Phe_tRNA_synth_beta1"/>
    <property type="match status" value="1"/>
</dbReference>
<comment type="subcellular location">
    <subcellularLocation>
        <location evidence="1 15">Cytoplasm</location>
    </subcellularLocation>
</comment>
<comment type="similarity">
    <text evidence="2 15">Belongs to the phenylalanyl-tRNA synthetase beta subunit family. Type 1 subfamily.</text>
</comment>
<feature type="domain" description="FDX-ACB" evidence="18">
    <location>
        <begin position="709"/>
        <end position="802"/>
    </location>
</feature>
<evidence type="ECO:0000256" key="16">
    <source>
        <dbReference type="PROSITE-ProRule" id="PRU00209"/>
    </source>
</evidence>
<evidence type="ECO:0000256" key="3">
    <source>
        <dbReference type="ARBA" id="ARBA00011209"/>
    </source>
</evidence>
<gene>
    <name evidence="15" type="primary">pheT</name>
    <name evidence="20" type="ORF">AUP43_17505</name>
</gene>
<evidence type="ECO:0000256" key="7">
    <source>
        <dbReference type="ARBA" id="ARBA00022723"/>
    </source>
</evidence>
<keyword evidence="21" id="KW-1185">Reference proteome</keyword>
<dbReference type="OrthoDB" id="9805455at2"/>
<keyword evidence="10 15" id="KW-0460">Magnesium</keyword>
<proteinExistence type="inferred from homology"/>
<dbReference type="InterPro" id="IPR005146">
    <property type="entry name" value="B3/B4_tRNA-bd"/>
</dbReference>
<evidence type="ECO:0000259" key="19">
    <source>
        <dbReference type="PROSITE" id="PS51483"/>
    </source>
</evidence>
<protein>
    <recommendedName>
        <fullName evidence="15">Phenylalanine--tRNA ligase beta subunit</fullName>
        <ecNumber evidence="15">6.1.1.20</ecNumber>
    </recommendedName>
    <alternativeName>
        <fullName evidence="15">Phenylalanyl-tRNA synthetase beta subunit</fullName>
        <shortName evidence="15">PheRS</shortName>
    </alternativeName>
</protein>
<dbReference type="FunFam" id="2.40.50.140:FF:000045">
    <property type="entry name" value="Phenylalanine--tRNA ligase beta subunit"/>
    <property type="match status" value="1"/>
</dbReference>
<dbReference type="EMBL" id="LPXN01000058">
    <property type="protein sequence ID" value="KZD12047.1"/>
    <property type="molecule type" value="Genomic_DNA"/>
</dbReference>
<dbReference type="GO" id="GO:0005524">
    <property type="term" value="F:ATP binding"/>
    <property type="evidence" value="ECO:0007669"/>
    <property type="project" value="UniProtKB-UniRule"/>
</dbReference>
<evidence type="ECO:0000256" key="15">
    <source>
        <dbReference type="HAMAP-Rule" id="MF_00283"/>
    </source>
</evidence>
<dbReference type="Pfam" id="PF03147">
    <property type="entry name" value="FDX-ACB"/>
    <property type="match status" value="1"/>
</dbReference>
<dbReference type="Pfam" id="PF01588">
    <property type="entry name" value="tRNA_bind"/>
    <property type="match status" value="1"/>
</dbReference>
<evidence type="ECO:0000256" key="14">
    <source>
        <dbReference type="ARBA" id="ARBA00049255"/>
    </source>
</evidence>
<evidence type="ECO:0000256" key="6">
    <source>
        <dbReference type="ARBA" id="ARBA00022598"/>
    </source>
</evidence>
<dbReference type="Gene3D" id="2.40.50.140">
    <property type="entry name" value="Nucleic acid-binding proteins"/>
    <property type="match status" value="1"/>
</dbReference>
<keyword evidence="9 15" id="KW-0067">ATP-binding</keyword>
<dbReference type="STRING" id="580166.AUP43_17505"/>
<dbReference type="GO" id="GO:0000049">
    <property type="term" value="F:tRNA binding"/>
    <property type="evidence" value="ECO:0007669"/>
    <property type="project" value="UniProtKB-UniRule"/>
</dbReference>
<dbReference type="SUPFAM" id="SSF50249">
    <property type="entry name" value="Nucleic acid-binding proteins"/>
    <property type="match status" value="1"/>
</dbReference>
<feature type="binding site" evidence="15">
    <location>
        <position position="463"/>
    </location>
    <ligand>
        <name>Mg(2+)</name>
        <dbReference type="ChEBI" id="CHEBI:18420"/>
        <note>shared with alpha subunit</note>
    </ligand>
</feature>
<comment type="catalytic activity">
    <reaction evidence="14 15">
        <text>tRNA(Phe) + L-phenylalanine + ATP = L-phenylalanyl-tRNA(Phe) + AMP + diphosphate + H(+)</text>
        <dbReference type="Rhea" id="RHEA:19413"/>
        <dbReference type="Rhea" id="RHEA-COMP:9668"/>
        <dbReference type="Rhea" id="RHEA-COMP:9699"/>
        <dbReference type="ChEBI" id="CHEBI:15378"/>
        <dbReference type="ChEBI" id="CHEBI:30616"/>
        <dbReference type="ChEBI" id="CHEBI:33019"/>
        <dbReference type="ChEBI" id="CHEBI:58095"/>
        <dbReference type="ChEBI" id="CHEBI:78442"/>
        <dbReference type="ChEBI" id="CHEBI:78531"/>
        <dbReference type="ChEBI" id="CHEBI:456215"/>
        <dbReference type="EC" id="6.1.1.20"/>
    </reaction>
</comment>
<evidence type="ECO:0000256" key="8">
    <source>
        <dbReference type="ARBA" id="ARBA00022741"/>
    </source>
</evidence>
<dbReference type="EC" id="6.1.1.20" evidence="15"/>
<dbReference type="InterPro" id="IPR045060">
    <property type="entry name" value="Phe-tRNA-ligase_IIc_bsu"/>
</dbReference>
<dbReference type="FunFam" id="3.30.70.380:FF:000001">
    <property type="entry name" value="Phenylalanine--tRNA ligase beta subunit"/>
    <property type="match status" value="1"/>
</dbReference>
<evidence type="ECO:0000259" key="18">
    <source>
        <dbReference type="PROSITE" id="PS51447"/>
    </source>
</evidence>
<dbReference type="SMART" id="SM00874">
    <property type="entry name" value="B5"/>
    <property type="match status" value="1"/>
</dbReference>
<dbReference type="Gene3D" id="3.50.40.10">
    <property type="entry name" value="Phenylalanyl-trna Synthetase, Chain B, domain 3"/>
    <property type="match status" value="1"/>
</dbReference>
<dbReference type="CDD" id="cd00769">
    <property type="entry name" value="PheRS_beta_core"/>
    <property type="match status" value="1"/>
</dbReference>
<sequence>MKFTLSWLKEHLETDAPLDEIVRMLSMIGLEVEGVVDRSAALAPFTIAHVVSAEQHPDADRLRVCKVDTGSEIVQVVCGAPNARTGMKGVFAPAGSHVPGTGIDLKKGVIRGQESNGMLVSERELGLSDEHDGIIELPEDAPLGQPFAAYAGLADPLIDIAITPNRADCLGVRGVARDLAAAGLGTLKPLDSAPRPGGYKSPIVWKRDLPADAMDACPIVVGRHFRGVKNGVSPKWMQERLKAVGLRPISALVDITNYVMMDLGRPLHAYDAQKIEGGALIIRLARDGETFHALNGKEYTLDSEIIAIGDAQGVDDLAGVMGGERTGVSEGTTEMFLETAIFDPIRIAMAGRKLGLLSDARYRFERGLDQTSPFWGTEIATRLILEICGGECSEIVVEGQEPEWRRRYDLRIARIAELGGVAVPEAEALRILDILGFEAKPAGPGVYSVAPPPWRGDIIGEADLVEEVLRINGYDKIPVEPLPRETSMPQPALTPAQRRVSLAKRTLAARGMVEAVTFSFMPSGQAALFGGPVKPELMLANPISSDLDAMRPSILGNLLAAAGRNANQGYPDLALFEVGPQFADATPKGQSAMATGIRAGRTSPRDWSKQQRPVDAFDAKGDVIALLELLGAPTANLQVSTDAPDWYHPGRSGCLRLGPNVLASFGELHPRLLQAYDLKGPVVGFELFLDRVPMPKAKKGATKPFLKLSPFQPVERDFAFVVEDGVAAEQIVRAAKGADKVLVSDVGVFDIYAGANLGEGRKSVAISVTLQPTDRTLTEEDIEAVSAKIVAQVEKATGGSLRR</sequence>
<feature type="domain" description="TRNA-binding" evidence="17">
    <location>
        <begin position="39"/>
        <end position="148"/>
    </location>
</feature>
<reference evidence="20 21" key="1">
    <citation type="submission" date="2015-12" db="EMBL/GenBank/DDBJ databases">
        <title>Genome sequence of Oceanibaculum pacificum MCCC 1A02656.</title>
        <authorList>
            <person name="Lu L."/>
            <person name="Lai Q."/>
            <person name="Shao Z."/>
            <person name="Qian P."/>
        </authorList>
    </citation>
    <scope>NUCLEOTIDE SEQUENCE [LARGE SCALE GENOMIC DNA]</scope>
    <source>
        <strain evidence="20 21">MCCC 1A02656</strain>
    </source>
</reference>
<dbReference type="Pfam" id="PF03484">
    <property type="entry name" value="B5"/>
    <property type="match status" value="1"/>
</dbReference>
<keyword evidence="13 15" id="KW-0030">Aminoacyl-tRNA synthetase</keyword>
<evidence type="ECO:0000313" key="20">
    <source>
        <dbReference type="EMBL" id="KZD12047.1"/>
    </source>
</evidence>
<evidence type="ECO:0000256" key="13">
    <source>
        <dbReference type="ARBA" id="ARBA00023146"/>
    </source>
</evidence>
<dbReference type="InterPro" id="IPR012340">
    <property type="entry name" value="NA-bd_OB-fold"/>
</dbReference>
<dbReference type="Pfam" id="PF17759">
    <property type="entry name" value="tRNA_synthFbeta"/>
    <property type="match status" value="1"/>
</dbReference>
<evidence type="ECO:0000256" key="12">
    <source>
        <dbReference type="ARBA" id="ARBA00022917"/>
    </source>
</evidence>
<evidence type="ECO:0000256" key="11">
    <source>
        <dbReference type="ARBA" id="ARBA00022884"/>
    </source>
</evidence>
<dbReference type="PROSITE" id="PS50886">
    <property type="entry name" value="TRBD"/>
    <property type="match status" value="1"/>
</dbReference>
<evidence type="ECO:0000256" key="2">
    <source>
        <dbReference type="ARBA" id="ARBA00008653"/>
    </source>
</evidence>
<dbReference type="GO" id="GO:0004826">
    <property type="term" value="F:phenylalanine-tRNA ligase activity"/>
    <property type="evidence" value="ECO:0007669"/>
    <property type="project" value="UniProtKB-UniRule"/>
</dbReference>
<evidence type="ECO:0000256" key="5">
    <source>
        <dbReference type="ARBA" id="ARBA00022555"/>
    </source>
</evidence>
<dbReference type="Pfam" id="PF03483">
    <property type="entry name" value="B3_4"/>
    <property type="match status" value="1"/>
</dbReference>
<dbReference type="SUPFAM" id="SSF54991">
    <property type="entry name" value="Anticodon-binding domain of PheRS"/>
    <property type="match status" value="1"/>
</dbReference>
<dbReference type="SUPFAM" id="SSF56037">
    <property type="entry name" value="PheT/TilS domain"/>
    <property type="match status" value="1"/>
</dbReference>
<keyword evidence="11 16" id="KW-0694">RNA-binding</keyword>
<dbReference type="GO" id="GO:0006432">
    <property type="term" value="P:phenylalanyl-tRNA aminoacylation"/>
    <property type="evidence" value="ECO:0007669"/>
    <property type="project" value="UniProtKB-UniRule"/>
</dbReference>
<evidence type="ECO:0000313" key="21">
    <source>
        <dbReference type="Proteomes" id="UP000076400"/>
    </source>
</evidence>
<dbReference type="InterPro" id="IPR005121">
    <property type="entry name" value="Fdx_antiC-bd"/>
</dbReference>